<accession>A0A3A1QW70</accession>
<keyword evidence="1" id="KW-0812">Transmembrane</keyword>
<gene>
    <name evidence="3" type="ORF">D3H55_16675</name>
</gene>
<sequence length="168" mass="19337">MADYWKRPKIKIAKTKGEWIWDIIGYSLFTGAIILLILKWGALPEEVPAHYNARGEVDRWGSKWELLTLPGIGAFTILLMQVFEKYPETHNYPQRMNDSNVKEFYLNSRKMINIIKNLSLILFALILFESVSIALGWGDGFGKWFLPLTIIGLGIPLIAGIWKQRNIK</sequence>
<dbReference type="RefSeq" id="WP_119548456.1">
    <property type="nucleotide sequence ID" value="NZ_QXIR01000026.1"/>
</dbReference>
<feature type="transmembrane region" description="Helical" evidence="1">
    <location>
        <begin position="118"/>
        <end position="138"/>
    </location>
</feature>
<keyword evidence="1" id="KW-0472">Membrane</keyword>
<feature type="transmembrane region" description="Helical" evidence="1">
    <location>
        <begin position="144"/>
        <end position="162"/>
    </location>
</feature>
<evidence type="ECO:0000256" key="1">
    <source>
        <dbReference type="SAM" id="Phobius"/>
    </source>
</evidence>
<dbReference type="Pfam" id="PF07853">
    <property type="entry name" value="DUF1648"/>
    <property type="match status" value="1"/>
</dbReference>
<organism evidence="3 4">
    <name type="scientific">Bacillus salacetis</name>
    <dbReference type="NCBI Taxonomy" id="2315464"/>
    <lineage>
        <taxon>Bacteria</taxon>
        <taxon>Bacillati</taxon>
        <taxon>Bacillota</taxon>
        <taxon>Bacilli</taxon>
        <taxon>Bacillales</taxon>
        <taxon>Bacillaceae</taxon>
        <taxon>Bacillus</taxon>
    </lineage>
</organism>
<evidence type="ECO:0000313" key="3">
    <source>
        <dbReference type="EMBL" id="RIW30372.1"/>
    </source>
</evidence>
<dbReference type="AlphaFoldDB" id="A0A3A1QW70"/>
<dbReference type="InterPro" id="IPR012867">
    <property type="entry name" value="DUF1648"/>
</dbReference>
<name>A0A3A1QW70_9BACI</name>
<protein>
    <submittedName>
        <fullName evidence="3">DUF1648 domain-containing protein</fullName>
    </submittedName>
</protein>
<reference evidence="3 4" key="1">
    <citation type="submission" date="2018-09" db="EMBL/GenBank/DDBJ databases">
        <title>Bacillus saliacetes sp. nov., isolated from Thai shrimp paste (Ka-pi).</title>
        <authorList>
            <person name="Daroonpunt R."/>
            <person name="Tanasupawat S."/>
            <person name="Yiamsombut S."/>
        </authorList>
    </citation>
    <scope>NUCLEOTIDE SEQUENCE [LARGE SCALE GENOMIC DNA]</scope>
    <source>
        <strain evidence="3 4">SKP7-4</strain>
    </source>
</reference>
<keyword evidence="4" id="KW-1185">Reference proteome</keyword>
<dbReference type="Proteomes" id="UP000265801">
    <property type="component" value="Unassembled WGS sequence"/>
</dbReference>
<proteinExistence type="predicted"/>
<evidence type="ECO:0000259" key="2">
    <source>
        <dbReference type="Pfam" id="PF07853"/>
    </source>
</evidence>
<evidence type="ECO:0000313" key="4">
    <source>
        <dbReference type="Proteomes" id="UP000265801"/>
    </source>
</evidence>
<keyword evidence="1" id="KW-1133">Transmembrane helix</keyword>
<dbReference type="EMBL" id="QXIR01000026">
    <property type="protein sequence ID" value="RIW30372.1"/>
    <property type="molecule type" value="Genomic_DNA"/>
</dbReference>
<feature type="domain" description="DUF1648" evidence="2">
    <location>
        <begin position="30"/>
        <end position="73"/>
    </location>
</feature>
<feature type="transmembrane region" description="Helical" evidence="1">
    <location>
        <begin position="63"/>
        <end position="83"/>
    </location>
</feature>
<dbReference type="OrthoDB" id="9808690at2"/>
<comment type="caution">
    <text evidence="3">The sequence shown here is derived from an EMBL/GenBank/DDBJ whole genome shotgun (WGS) entry which is preliminary data.</text>
</comment>
<feature type="transmembrane region" description="Helical" evidence="1">
    <location>
        <begin position="20"/>
        <end position="43"/>
    </location>
</feature>